<keyword evidence="4" id="KW-1185">Reference proteome</keyword>
<dbReference type="EMBL" id="FNCH01000003">
    <property type="protein sequence ID" value="SDG06588.1"/>
    <property type="molecule type" value="Genomic_DNA"/>
</dbReference>
<organism evidence="3 4">
    <name type="scientific">Pedobacter terrae</name>
    <dbReference type="NCBI Taxonomy" id="405671"/>
    <lineage>
        <taxon>Bacteria</taxon>
        <taxon>Pseudomonadati</taxon>
        <taxon>Bacteroidota</taxon>
        <taxon>Sphingobacteriia</taxon>
        <taxon>Sphingobacteriales</taxon>
        <taxon>Sphingobacteriaceae</taxon>
        <taxon>Pedobacter</taxon>
    </lineage>
</organism>
<dbReference type="PANTHER" id="PTHR46825:SF12">
    <property type="entry name" value="PENICILLIN-BINDING PROTEIN 4"/>
    <property type="match status" value="1"/>
</dbReference>
<evidence type="ECO:0000259" key="1">
    <source>
        <dbReference type="Pfam" id="PF00144"/>
    </source>
</evidence>
<dbReference type="Proteomes" id="UP000199643">
    <property type="component" value="Unassembled WGS sequence"/>
</dbReference>
<proteinExistence type="predicted"/>
<feature type="domain" description="Beta-lactamase-related" evidence="1">
    <location>
        <begin position="71"/>
        <end position="387"/>
    </location>
</feature>
<dbReference type="AlphaFoldDB" id="A0A1G7R766"/>
<dbReference type="PANTHER" id="PTHR46825">
    <property type="entry name" value="D-ALANYL-D-ALANINE-CARBOXYPEPTIDASE/ENDOPEPTIDASE AMPH"/>
    <property type="match status" value="1"/>
</dbReference>
<dbReference type="InterPro" id="IPR021860">
    <property type="entry name" value="Peptidase_S12_Pab87-rel_C"/>
</dbReference>
<dbReference type="InterPro" id="IPR012338">
    <property type="entry name" value="Beta-lactam/transpept-like"/>
</dbReference>
<dbReference type="SUPFAM" id="SSF56601">
    <property type="entry name" value="beta-lactamase/transpeptidase-like"/>
    <property type="match status" value="1"/>
</dbReference>
<dbReference type="OrthoDB" id="9797709at2"/>
<dbReference type="Pfam" id="PF11954">
    <property type="entry name" value="DUF3471"/>
    <property type="match status" value="1"/>
</dbReference>
<evidence type="ECO:0000313" key="3">
    <source>
        <dbReference type="EMBL" id="SDG06588.1"/>
    </source>
</evidence>
<gene>
    <name evidence="3" type="ORF">SAMN05421827_103108</name>
</gene>
<dbReference type="Pfam" id="PF00144">
    <property type="entry name" value="Beta-lactamase"/>
    <property type="match status" value="1"/>
</dbReference>
<dbReference type="RefSeq" id="WP_090497581.1">
    <property type="nucleotide sequence ID" value="NZ_FNCH01000003.1"/>
</dbReference>
<feature type="domain" description="Peptidase S12 Pab87-related C-terminal" evidence="2">
    <location>
        <begin position="417"/>
        <end position="489"/>
    </location>
</feature>
<dbReference type="Gene3D" id="3.40.710.10">
    <property type="entry name" value="DD-peptidase/beta-lactamase superfamily"/>
    <property type="match status" value="1"/>
</dbReference>
<evidence type="ECO:0000259" key="2">
    <source>
        <dbReference type="Pfam" id="PF11954"/>
    </source>
</evidence>
<evidence type="ECO:0000313" key="4">
    <source>
        <dbReference type="Proteomes" id="UP000199643"/>
    </source>
</evidence>
<name>A0A1G7R766_9SPHI</name>
<dbReference type="STRING" id="405671.SAMN05421827_103108"/>
<reference evidence="4" key="1">
    <citation type="submission" date="2016-10" db="EMBL/GenBank/DDBJ databases">
        <authorList>
            <person name="Varghese N."/>
            <person name="Submissions S."/>
        </authorList>
    </citation>
    <scope>NUCLEOTIDE SEQUENCE [LARGE SCALE GENOMIC DNA]</scope>
    <source>
        <strain evidence="4">DSM 17933</strain>
    </source>
</reference>
<sequence>MKNTVKAYLGSLKATTQKSYELTTCLVLFFSVFSFNISLAQSTVEDRIKQVENGLTENIQTGDSAAANLLERMKHFKVQGLSIAVIKDYKVDFAKGYGFADPEKKIPVTDKTLFQAASISKSLNSLAILKLFKNRKLDLYADINTYLKSWKFPYDSISKGKKINMANLLSHTAGLNVHGFAGYEAGKPLPSVIQILNGESPANSDAVHSLFPPGSRQEYSGGGTTISQLVLTDVTGEKYENYLRDQVLKPLGMLSSTFAHPPTGISQSLLSAGFDGDGKEVKGKYHIYPEQAAAGLWTNPTDLAKYIIETQLAYQGKSAKVLDEETTKLRLSPYMNKNGAALGVFVEDYNGVKYFGHGAGNAGFTGGYYGSFEGGNGLIVMVNSDNGEIVQELINSISTVYGFKGLSKTKKVTLAEVSDQDLDRYLGNYQLTPELVLTVSREGKRVFVQATGQPRIEAFPESNNKFFFKTIQASMEFVKDQNGLIKELIFIQGRTIHAKRL</sequence>
<dbReference type="InterPro" id="IPR001466">
    <property type="entry name" value="Beta-lactam-related"/>
</dbReference>
<dbReference type="InterPro" id="IPR050491">
    <property type="entry name" value="AmpC-like"/>
</dbReference>
<protein>
    <submittedName>
        <fullName evidence="3">CubicO group peptidase, beta-lactamase class C family</fullName>
    </submittedName>
</protein>
<accession>A0A1G7R766</accession>